<feature type="transmembrane region" description="Helical" evidence="17">
    <location>
        <begin position="293"/>
        <end position="314"/>
    </location>
</feature>
<evidence type="ECO:0000256" key="1">
    <source>
        <dbReference type="ARBA" id="ARBA00003257"/>
    </source>
</evidence>
<feature type="transmembrane region" description="Helical" evidence="17">
    <location>
        <begin position="268"/>
        <end position="287"/>
    </location>
</feature>
<dbReference type="GO" id="GO:0008137">
    <property type="term" value="F:NADH dehydrogenase (ubiquinone) activity"/>
    <property type="evidence" value="ECO:0007669"/>
    <property type="project" value="UniProtKB-UniRule"/>
</dbReference>
<evidence type="ECO:0000256" key="3">
    <source>
        <dbReference type="ARBA" id="ARBA00009025"/>
    </source>
</evidence>
<dbReference type="GO" id="GO:0042773">
    <property type="term" value="P:ATP synthesis coupled electron transport"/>
    <property type="evidence" value="ECO:0007669"/>
    <property type="project" value="InterPro"/>
</dbReference>
<evidence type="ECO:0000256" key="13">
    <source>
        <dbReference type="ARBA" id="ARBA00023075"/>
    </source>
</evidence>
<evidence type="ECO:0000256" key="7">
    <source>
        <dbReference type="ARBA" id="ARBA00022660"/>
    </source>
</evidence>
<evidence type="ECO:0000256" key="5">
    <source>
        <dbReference type="ARBA" id="ARBA00021006"/>
    </source>
</evidence>
<evidence type="ECO:0000313" key="20">
    <source>
        <dbReference type="EMBL" id="QBZ38181.1"/>
    </source>
</evidence>
<comment type="function">
    <text evidence="17">Core subunit of the mitochondrial membrane respiratory chain NADH dehydrogenase (Complex I) which catalyzes electron transfer from NADH through the respiratory chain, using ubiquinone as an electron acceptor. Essential for the catalytic activity and assembly of complex I.</text>
</comment>
<comment type="catalytic activity">
    <reaction evidence="16 17">
        <text>a ubiquinone + NADH + 5 H(+)(in) = a ubiquinol + NAD(+) + 4 H(+)(out)</text>
        <dbReference type="Rhea" id="RHEA:29091"/>
        <dbReference type="Rhea" id="RHEA-COMP:9565"/>
        <dbReference type="Rhea" id="RHEA-COMP:9566"/>
        <dbReference type="ChEBI" id="CHEBI:15378"/>
        <dbReference type="ChEBI" id="CHEBI:16389"/>
        <dbReference type="ChEBI" id="CHEBI:17976"/>
        <dbReference type="ChEBI" id="CHEBI:57540"/>
        <dbReference type="ChEBI" id="CHEBI:57945"/>
        <dbReference type="EC" id="7.1.1.2"/>
    </reaction>
</comment>
<dbReference type="GO" id="GO:0015990">
    <property type="term" value="P:electron transport coupled proton transport"/>
    <property type="evidence" value="ECO:0007669"/>
    <property type="project" value="TreeGrafter"/>
</dbReference>
<accession>A0A7S4YZ11</accession>
<dbReference type="EC" id="7.1.1.2" evidence="4 17"/>
<comment type="function">
    <text evidence="1">Core subunit of the mitochondrial membrane respiratory chain NADH dehydrogenase (Complex I) that is believed to belong to the minimal assembly required for catalysis. Complex I functions in the transfer of electrons from NADH to the respiratory chain. The immediate electron acceptor for the enzyme is believed to be ubiquinone.</text>
</comment>
<feature type="transmembrane region" description="Helical" evidence="17">
    <location>
        <begin position="110"/>
        <end position="128"/>
    </location>
</feature>
<keyword evidence="13 17" id="KW-0830">Ubiquinone</keyword>
<feature type="transmembrane region" description="Helical" evidence="17">
    <location>
        <begin position="85"/>
        <end position="104"/>
    </location>
</feature>
<keyword evidence="15 17" id="KW-0472">Membrane</keyword>
<evidence type="ECO:0000256" key="16">
    <source>
        <dbReference type="ARBA" id="ARBA00049551"/>
    </source>
</evidence>
<reference evidence="20" key="1">
    <citation type="submission" date="2018-05" db="EMBL/GenBank/DDBJ databases">
        <authorList>
            <person name="Huang Y."/>
            <person name="Qin D."/>
        </authorList>
    </citation>
    <scope>NUCLEOTIDE SEQUENCE</scope>
</reference>
<evidence type="ECO:0000256" key="17">
    <source>
        <dbReference type="RuleBase" id="RU003297"/>
    </source>
</evidence>
<dbReference type="GO" id="GO:0003954">
    <property type="term" value="F:NADH dehydrogenase activity"/>
    <property type="evidence" value="ECO:0007669"/>
    <property type="project" value="TreeGrafter"/>
</dbReference>
<evidence type="ECO:0000256" key="6">
    <source>
        <dbReference type="ARBA" id="ARBA00022448"/>
    </source>
</evidence>
<evidence type="ECO:0000259" key="19">
    <source>
        <dbReference type="Pfam" id="PF01059"/>
    </source>
</evidence>
<feature type="transmembrane region" description="Helical" evidence="17">
    <location>
        <begin position="7"/>
        <end position="35"/>
    </location>
</feature>
<evidence type="ECO:0000256" key="11">
    <source>
        <dbReference type="ARBA" id="ARBA00022989"/>
    </source>
</evidence>
<gene>
    <name evidence="20" type="primary">ND4</name>
</gene>
<feature type="transmembrane region" description="Helical" evidence="17">
    <location>
        <begin position="240"/>
        <end position="261"/>
    </location>
</feature>
<sequence length="438" mass="51626">MLSLILTLLILTPLSFNMNLFIIIYYNFLMFIYYMNFFSFNEYFSFISLSFGLDKYSYCLIILTFWLLNLMMYSSLNLKKLYFSYLKVLIILMFFFLIMCFISLNYFMFYIFFECSVLPVFMLIYGWGYQPERVFSSLYFFFYTLISSLPLLILILFYEHSLGYFYFGFNIIFSNHYLFMFFIFSFLVKLPIFFFHLWLPKAHVEAPSMGSMILAGVMLKLGGYGLIRVLGLFIDLVLLHSYIFISVSLIGCLYIGFFCLLQSDLKVLVAYSSVSHMGLVICGIFSLTNYGFVGSLFLMMSHGLVSSGLFYLVGCLFDRLGSRSIFLMKGLLNFMPSFMMFFFIMVITNMSFPPSLNLVSEIFICFSLIVWDELSLIYIFFSFFLSACAMVNFFSYINHGYFSGLLFYLDSGYIREYYCFLLHILPLYLFIMNLNFFF</sequence>
<feature type="transmembrane region" description="Helical" evidence="17">
    <location>
        <begin position="417"/>
        <end position="437"/>
    </location>
</feature>
<dbReference type="InterPro" id="IPR000260">
    <property type="entry name" value="NADH4_N"/>
</dbReference>
<feature type="domain" description="NADH:quinone oxidoreductase/Mrp antiporter transmembrane" evidence="18">
    <location>
        <begin position="104"/>
        <end position="385"/>
    </location>
</feature>
<evidence type="ECO:0000256" key="4">
    <source>
        <dbReference type="ARBA" id="ARBA00012944"/>
    </source>
</evidence>
<feature type="transmembrane region" description="Helical" evidence="17">
    <location>
        <begin position="55"/>
        <end position="73"/>
    </location>
</feature>
<name>A0A7S4YZ11_9HEMI</name>
<comment type="similarity">
    <text evidence="3 17">Belongs to the complex I subunit 4 family.</text>
</comment>
<keyword evidence="12 17" id="KW-0520">NAD</keyword>
<evidence type="ECO:0000256" key="12">
    <source>
        <dbReference type="ARBA" id="ARBA00023027"/>
    </source>
</evidence>
<dbReference type="Pfam" id="PF00361">
    <property type="entry name" value="Proton_antipo_M"/>
    <property type="match status" value="1"/>
</dbReference>
<keyword evidence="11 17" id="KW-1133">Transmembrane helix</keyword>
<feature type="transmembrane region" description="Helical" evidence="17">
    <location>
        <begin position="378"/>
        <end position="397"/>
    </location>
</feature>
<evidence type="ECO:0000256" key="2">
    <source>
        <dbReference type="ARBA" id="ARBA00004225"/>
    </source>
</evidence>
<organism evidence="20">
    <name type="scientific">Sogata hakonensis</name>
    <dbReference type="NCBI Taxonomy" id="871477"/>
    <lineage>
        <taxon>Eukaryota</taxon>
        <taxon>Metazoa</taxon>
        <taxon>Ecdysozoa</taxon>
        <taxon>Arthropoda</taxon>
        <taxon>Hexapoda</taxon>
        <taxon>Insecta</taxon>
        <taxon>Pterygota</taxon>
        <taxon>Neoptera</taxon>
        <taxon>Paraneoptera</taxon>
        <taxon>Hemiptera</taxon>
        <taxon>Auchenorrhyncha</taxon>
        <taxon>Fulgoroidea</taxon>
        <taxon>Delphacidae</taxon>
        <taxon>Delphacinae</taxon>
        <taxon>Sogata</taxon>
    </lineage>
</organism>
<keyword evidence="8 17" id="KW-0812">Transmembrane</keyword>
<keyword evidence="7 17" id="KW-0679">Respiratory chain</keyword>
<evidence type="ECO:0000256" key="15">
    <source>
        <dbReference type="ARBA" id="ARBA00023136"/>
    </source>
</evidence>
<dbReference type="GO" id="GO:0048039">
    <property type="term" value="F:ubiquinone binding"/>
    <property type="evidence" value="ECO:0007669"/>
    <property type="project" value="TreeGrafter"/>
</dbReference>
<feature type="transmembrane region" description="Helical" evidence="17">
    <location>
        <begin position="326"/>
        <end position="348"/>
    </location>
</feature>
<dbReference type="GO" id="GO:0031966">
    <property type="term" value="C:mitochondrial membrane"/>
    <property type="evidence" value="ECO:0007669"/>
    <property type="project" value="UniProtKB-SubCell"/>
</dbReference>
<geneLocation type="mitochondrion" evidence="20"/>
<dbReference type="PANTHER" id="PTHR43507">
    <property type="entry name" value="NADH-UBIQUINONE OXIDOREDUCTASE CHAIN 4"/>
    <property type="match status" value="1"/>
</dbReference>
<dbReference type="PRINTS" id="PR01437">
    <property type="entry name" value="NUOXDRDTASE4"/>
</dbReference>
<feature type="transmembrane region" description="Helical" evidence="17">
    <location>
        <begin position="140"/>
        <end position="158"/>
    </location>
</feature>
<dbReference type="InterPro" id="IPR001750">
    <property type="entry name" value="ND/Mrp_TM"/>
</dbReference>
<feature type="transmembrane region" description="Helical" evidence="17">
    <location>
        <begin position="178"/>
        <end position="199"/>
    </location>
</feature>
<evidence type="ECO:0000259" key="18">
    <source>
        <dbReference type="Pfam" id="PF00361"/>
    </source>
</evidence>
<keyword evidence="9" id="KW-1278">Translocase</keyword>
<keyword evidence="6 17" id="KW-0813">Transport</keyword>
<keyword evidence="14 17" id="KW-0496">Mitochondrion</keyword>
<evidence type="ECO:0000256" key="10">
    <source>
        <dbReference type="ARBA" id="ARBA00022982"/>
    </source>
</evidence>
<keyword evidence="10 17" id="KW-0249">Electron transport</keyword>
<dbReference type="AlphaFoldDB" id="A0A7S4YZ11"/>
<comment type="subcellular location">
    <subcellularLocation>
        <location evidence="2 17">Mitochondrion membrane</location>
        <topology evidence="2 17">Multi-pass membrane protein</topology>
    </subcellularLocation>
</comment>
<evidence type="ECO:0000256" key="9">
    <source>
        <dbReference type="ARBA" id="ARBA00022967"/>
    </source>
</evidence>
<dbReference type="Pfam" id="PF01059">
    <property type="entry name" value="Oxidored_q5_N"/>
    <property type="match status" value="1"/>
</dbReference>
<evidence type="ECO:0000256" key="8">
    <source>
        <dbReference type="ARBA" id="ARBA00022692"/>
    </source>
</evidence>
<proteinExistence type="inferred from homology"/>
<dbReference type="InterPro" id="IPR003918">
    <property type="entry name" value="NADH_UbQ_OxRdtase"/>
</dbReference>
<evidence type="ECO:0000256" key="14">
    <source>
        <dbReference type="ARBA" id="ARBA00023128"/>
    </source>
</evidence>
<reference evidence="20" key="2">
    <citation type="journal article" date="2020" name="Genomics">
        <title>Contribution to the mitogenome diversity in Delphacinae: Phylogenetic and ecological implications.</title>
        <authorList>
            <person name="Huang Y.-X."/>
            <person name="Ren F.-J."/>
            <person name="Bartlett C.R."/>
            <person name="Wei Y.-S."/>
            <person name="Qin D.-Z."/>
        </authorList>
    </citation>
    <scope>NUCLEOTIDE SEQUENCE</scope>
</reference>
<dbReference type="PANTHER" id="PTHR43507:SF20">
    <property type="entry name" value="NADH-UBIQUINONE OXIDOREDUCTASE CHAIN 4"/>
    <property type="match status" value="1"/>
</dbReference>
<protein>
    <recommendedName>
        <fullName evidence="5 17">NADH-ubiquinone oxidoreductase chain 4</fullName>
        <ecNumber evidence="4 17">7.1.1.2</ecNumber>
    </recommendedName>
</protein>
<feature type="transmembrane region" description="Helical" evidence="17">
    <location>
        <begin position="211"/>
        <end position="234"/>
    </location>
</feature>
<feature type="domain" description="NADH:ubiquinone oxidoreductase chain 4 N-terminal" evidence="19">
    <location>
        <begin position="1"/>
        <end position="81"/>
    </location>
</feature>
<dbReference type="EMBL" id="MH293468">
    <property type="protein sequence ID" value="QBZ38181.1"/>
    <property type="molecule type" value="Genomic_DNA"/>
</dbReference>